<gene>
    <name evidence="4" type="ordered locus">MPNE_0753</name>
</gene>
<feature type="signal peptide" evidence="3">
    <location>
        <begin position="1"/>
        <end position="24"/>
    </location>
</feature>
<keyword evidence="3" id="KW-0732">Signal</keyword>
<evidence type="ECO:0000256" key="3">
    <source>
        <dbReference type="SAM" id="SignalP"/>
    </source>
</evidence>
<feature type="compositionally biased region" description="Low complexity" evidence="2">
    <location>
        <begin position="186"/>
        <end position="197"/>
    </location>
</feature>
<dbReference type="STRING" id="722438.F539_03630"/>
<protein>
    <recommendedName>
        <fullName evidence="6">Lipoprotein</fullName>
    </recommendedName>
</protein>
<dbReference type="EMBL" id="CP002077">
    <property type="protein sequence ID" value="ADK86792.1"/>
    <property type="molecule type" value="Genomic_DNA"/>
</dbReference>
<dbReference type="KEGG" id="mpj:MPNE_0753"/>
<dbReference type="PATRIC" id="fig|722438.3.peg.731"/>
<comment type="similarity">
    <text evidence="1">Belongs to the MG439/MG440 family.</text>
</comment>
<reference evidence="4 5" key="1">
    <citation type="journal article" date="2010" name="Appl. Environ. Microbiol.">
        <title>Targeted chromosomal knockouts in Mycoplasma pneumoniae.</title>
        <authorList>
            <person name="Krishnakumar R."/>
            <person name="Assad-Garcia N."/>
            <person name="Benders G.A."/>
            <person name="Phan Q."/>
            <person name="Montague M.G."/>
            <person name="Glass J.I."/>
        </authorList>
    </citation>
    <scope>NUCLEOTIDE SEQUENCE [LARGE SCALE GENOMIC DNA]</scope>
    <source>
        <strain evidence="5">ATCC 15531 / DSM 22911 / NBRC 14401 / NCTC 10119 / FH</strain>
    </source>
</reference>
<dbReference type="RefSeq" id="WP_014325660.1">
    <property type="nucleotide sequence ID" value="NZ_CP010546.1"/>
</dbReference>
<name>A0A0H3DNL1_MYCPB</name>
<accession>A0A0H3DNL1</accession>
<evidence type="ECO:0000256" key="2">
    <source>
        <dbReference type="SAM" id="MobiDB-lite"/>
    </source>
</evidence>
<dbReference type="AlphaFoldDB" id="A0A0H3DNL1"/>
<dbReference type="InterPro" id="IPR001595">
    <property type="entry name" value="Lipoprotein_3"/>
</dbReference>
<evidence type="ECO:0008006" key="6">
    <source>
        <dbReference type="Google" id="ProtNLM"/>
    </source>
</evidence>
<evidence type="ECO:0000313" key="5">
    <source>
        <dbReference type="Proteomes" id="UP000007756"/>
    </source>
</evidence>
<organism evidence="4 5">
    <name type="scientific">Mycoplasmoides pneumoniae (strain ATCC 15531 / DSM 23978 / CIP 103766 / NBRC 14401 / NCTC 10119 / FH)</name>
    <name type="common">Mycoplasma pneumoniae</name>
    <dbReference type="NCBI Taxonomy" id="722438"/>
    <lineage>
        <taxon>Bacteria</taxon>
        <taxon>Bacillati</taxon>
        <taxon>Mycoplasmatota</taxon>
        <taxon>Mycoplasmoidales</taxon>
        <taxon>Mycoplasmoidaceae</taxon>
        <taxon>Mycoplasmoides</taxon>
    </lineage>
</organism>
<sequence length="290" mass="31783">MNKKSILSKTSLGSLFFLFGTALSACSSATTEVISSFSSAQKYFSANKKELNKRNLVTILKDSYNSDPKSTVNSLLAGWKYSLLDQKLLENPMDPSRFSKAFGSNTKDDVTPNISEKGLYLAETYPGVSSQIAQVLGVQSQKVTGFSYSWTSKTKFEVKILIKMKGKVGSDGTSQTLIKSFLGTDSKGSGSNNQNGGVTEKDFEGDQANFDGNFIFTYTQPSDGRRLASSNFDPITGTINFPADLQIEVSTSHEKLNTLMTTNTQVGMIKNRSFKGKSFNLLPFFYYALL</sequence>
<dbReference type="Pfam" id="PF00938">
    <property type="entry name" value="Lipoprotein_3"/>
    <property type="match status" value="1"/>
</dbReference>
<dbReference type="HOGENOM" id="CLU_080699_0_0_14"/>
<dbReference type="PROSITE" id="PS51257">
    <property type="entry name" value="PROKAR_LIPOPROTEIN"/>
    <property type="match status" value="1"/>
</dbReference>
<feature type="region of interest" description="Disordered" evidence="2">
    <location>
        <begin position="183"/>
        <end position="203"/>
    </location>
</feature>
<evidence type="ECO:0000256" key="1">
    <source>
        <dbReference type="ARBA" id="ARBA00010160"/>
    </source>
</evidence>
<feature type="chain" id="PRO_5009772800" description="Lipoprotein" evidence="3">
    <location>
        <begin position="25"/>
        <end position="290"/>
    </location>
</feature>
<evidence type="ECO:0000313" key="4">
    <source>
        <dbReference type="EMBL" id="ADK86792.1"/>
    </source>
</evidence>
<dbReference type="GeneID" id="66608667"/>
<dbReference type="eggNOG" id="ENOG5032G6D">
    <property type="taxonomic scope" value="Bacteria"/>
</dbReference>
<dbReference type="Proteomes" id="UP000007756">
    <property type="component" value="Chromosome"/>
</dbReference>
<proteinExistence type="inferred from homology"/>
<dbReference type="PaxDb" id="722438-MPNE_0753"/>